<evidence type="ECO:0000259" key="5">
    <source>
        <dbReference type="Pfam" id="PF00891"/>
    </source>
</evidence>
<evidence type="ECO:0000256" key="2">
    <source>
        <dbReference type="ARBA" id="ARBA00022679"/>
    </source>
</evidence>
<dbReference type="PROSITE" id="PS51683">
    <property type="entry name" value="SAM_OMT_II"/>
    <property type="match status" value="1"/>
</dbReference>
<dbReference type="SUPFAM" id="SSF46785">
    <property type="entry name" value="Winged helix' DNA-binding domain"/>
    <property type="match status" value="1"/>
</dbReference>
<dbReference type="GO" id="GO:0046983">
    <property type="term" value="F:protein dimerization activity"/>
    <property type="evidence" value="ECO:0007669"/>
    <property type="project" value="InterPro"/>
</dbReference>
<evidence type="ECO:0000256" key="1">
    <source>
        <dbReference type="ARBA" id="ARBA00022603"/>
    </source>
</evidence>
<sequence length="340" mass="37473">MTNTHDSVDPSPIFKLSTAYWDSKVILTANRLNIFTLLDKGSLSCNELAQQCKSHPRSLAILLNACVGLELLKKEGNGAYSNVPATHTYLVKGKQGYLGDALKYSDDLFPVWDKLHESIQQNKPAMLPEIQLGDDPEKTRHFVMAMHNKALGIGRCFAEEQDITGRKKLLDVGGGPGTYSILLAQKTPGLTSTVLDLPGVLKISKEIIKSNGLEDRVKTVDGDYTRDAFPKGNDVVLLAGMLHRETPEMFKVLLKKAYDALQPGGMIILNDLFFENDNMDSPPFVNMFALTMLLTSAHGTIHSKTSAERWLSETGFSQVISKPLPPPMPHLVITALKKKD</sequence>
<dbReference type="InterPro" id="IPR016461">
    <property type="entry name" value="COMT-like"/>
</dbReference>
<dbReference type="Proteomes" id="UP000030652">
    <property type="component" value="Unassembled WGS sequence"/>
</dbReference>
<dbReference type="Pfam" id="PF00891">
    <property type="entry name" value="Methyltransf_2"/>
    <property type="match status" value="1"/>
</dbReference>
<dbReference type="InterPro" id="IPR036388">
    <property type="entry name" value="WH-like_DNA-bd_sf"/>
</dbReference>
<evidence type="ECO:0000256" key="4">
    <source>
        <dbReference type="PIRSR" id="PIRSR005739-1"/>
    </source>
</evidence>
<feature type="domain" description="O-methyltransferase dimerisation" evidence="6">
    <location>
        <begin position="15"/>
        <end position="91"/>
    </location>
</feature>
<dbReference type="InterPro" id="IPR012967">
    <property type="entry name" value="COMT_dimerisation"/>
</dbReference>
<dbReference type="PANTHER" id="PTHR43712">
    <property type="entry name" value="PUTATIVE (AFU_ORTHOLOGUE AFUA_4G14580)-RELATED"/>
    <property type="match status" value="1"/>
</dbReference>
<dbReference type="SUPFAM" id="SSF53335">
    <property type="entry name" value="S-adenosyl-L-methionine-dependent methyltransferases"/>
    <property type="match status" value="1"/>
</dbReference>
<proteinExistence type="predicted"/>
<comment type="caution">
    <text evidence="7">The sequence shown here is derived from an EMBL/GenBank/DDBJ whole genome shotgun (WGS) entry which is preliminary data.</text>
</comment>
<keyword evidence="2 7" id="KW-0808">Transferase</keyword>
<dbReference type="Gene3D" id="3.40.50.150">
    <property type="entry name" value="Vaccinia Virus protein VP39"/>
    <property type="match status" value="1"/>
</dbReference>
<keyword evidence="3" id="KW-0949">S-adenosyl-L-methionine</keyword>
<dbReference type="Gene3D" id="1.10.10.10">
    <property type="entry name" value="Winged helix-like DNA-binding domain superfamily/Winged helix DNA-binding domain"/>
    <property type="match status" value="1"/>
</dbReference>
<feature type="domain" description="O-methyltransferase C-terminal" evidence="5">
    <location>
        <begin position="133"/>
        <end position="317"/>
    </location>
</feature>
<dbReference type="CDD" id="cd02440">
    <property type="entry name" value="AdoMet_MTases"/>
    <property type="match status" value="1"/>
</dbReference>
<dbReference type="PANTHER" id="PTHR43712:SF2">
    <property type="entry name" value="O-METHYLTRANSFERASE CICE"/>
    <property type="match status" value="1"/>
</dbReference>
<protein>
    <submittedName>
        <fullName evidence="7">Methyltransferase</fullName>
    </submittedName>
</protein>
<reference evidence="7 8" key="1">
    <citation type="submission" date="2014-10" db="EMBL/GenBank/DDBJ databases">
        <title>Draft genome of anammox bacterium scalindua brodae, obtained using differential coverage binning of sequence data from two enrichment reactors.</title>
        <authorList>
            <person name="Speth D.R."/>
            <person name="Russ L."/>
            <person name="Kartal B."/>
            <person name="Op den Camp H.J."/>
            <person name="Dutilh B.E."/>
            <person name="Jetten M.S."/>
        </authorList>
    </citation>
    <scope>NUCLEOTIDE SEQUENCE [LARGE SCALE GENOMIC DNA]</scope>
    <source>
        <strain evidence="7">RU1</strain>
    </source>
</reference>
<dbReference type="InterPro" id="IPR001077">
    <property type="entry name" value="COMT_C"/>
</dbReference>
<dbReference type="PIRSF" id="PIRSF005739">
    <property type="entry name" value="O-mtase"/>
    <property type="match status" value="1"/>
</dbReference>
<dbReference type="eggNOG" id="COG0500">
    <property type="taxonomic scope" value="Bacteria"/>
</dbReference>
<dbReference type="InterPro" id="IPR029063">
    <property type="entry name" value="SAM-dependent_MTases_sf"/>
</dbReference>
<accession>A0A0B0ES80</accession>
<evidence type="ECO:0000313" key="7">
    <source>
        <dbReference type="EMBL" id="KHE93993.1"/>
    </source>
</evidence>
<dbReference type="AlphaFoldDB" id="A0A0B0ES80"/>
<evidence type="ECO:0000313" key="8">
    <source>
        <dbReference type="Proteomes" id="UP000030652"/>
    </source>
</evidence>
<evidence type="ECO:0000259" key="6">
    <source>
        <dbReference type="Pfam" id="PF08100"/>
    </source>
</evidence>
<dbReference type="EMBL" id="JRYO01000022">
    <property type="protein sequence ID" value="KHE93993.1"/>
    <property type="molecule type" value="Genomic_DNA"/>
</dbReference>
<feature type="active site" description="Proton acceptor" evidence="4">
    <location>
        <position position="243"/>
    </location>
</feature>
<name>A0A0B0ES80_9BACT</name>
<organism evidence="7 8">
    <name type="scientific">Candidatus Scalindua brodae</name>
    <dbReference type="NCBI Taxonomy" id="237368"/>
    <lineage>
        <taxon>Bacteria</taxon>
        <taxon>Pseudomonadati</taxon>
        <taxon>Planctomycetota</taxon>
        <taxon>Candidatus Brocadiia</taxon>
        <taxon>Candidatus Brocadiales</taxon>
        <taxon>Candidatus Scalinduaceae</taxon>
        <taxon>Candidatus Scalindua</taxon>
    </lineage>
</organism>
<dbReference type="InterPro" id="IPR036390">
    <property type="entry name" value="WH_DNA-bd_sf"/>
</dbReference>
<keyword evidence="1 7" id="KW-0489">Methyltransferase</keyword>
<gene>
    <name evidence="7" type="ORF">SCABRO_00243</name>
</gene>
<dbReference type="Pfam" id="PF08100">
    <property type="entry name" value="Dimerisation"/>
    <property type="match status" value="1"/>
</dbReference>
<dbReference type="GO" id="GO:0008171">
    <property type="term" value="F:O-methyltransferase activity"/>
    <property type="evidence" value="ECO:0007669"/>
    <property type="project" value="InterPro"/>
</dbReference>
<evidence type="ECO:0000256" key="3">
    <source>
        <dbReference type="ARBA" id="ARBA00022691"/>
    </source>
</evidence>
<dbReference type="GO" id="GO:0032259">
    <property type="term" value="P:methylation"/>
    <property type="evidence" value="ECO:0007669"/>
    <property type="project" value="UniProtKB-KW"/>
</dbReference>